<reference evidence="1" key="1">
    <citation type="journal article" date="2021" name="PeerJ">
        <title>Extensive microbial diversity within the chicken gut microbiome revealed by metagenomics and culture.</title>
        <authorList>
            <person name="Gilroy R."/>
            <person name="Ravi A."/>
            <person name="Getino M."/>
            <person name="Pursley I."/>
            <person name="Horton D.L."/>
            <person name="Alikhan N.F."/>
            <person name="Baker D."/>
            <person name="Gharbi K."/>
            <person name="Hall N."/>
            <person name="Watson M."/>
            <person name="Adriaenssens E.M."/>
            <person name="Foster-Nyarko E."/>
            <person name="Jarju S."/>
            <person name="Secka A."/>
            <person name="Antonio M."/>
            <person name="Oren A."/>
            <person name="Chaudhuri R.R."/>
            <person name="La Ragione R."/>
            <person name="Hildebrand F."/>
            <person name="Pallen M.J."/>
        </authorList>
    </citation>
    <scope>NUCLEOTIDE SEQUENCE</scope>
    <source>
        <strain evidence="1">ChiSxjej5B17-1746</strain>
    </source>
</reference>
<dbReference type="AlphaFoldDB" id="A0A9D1QZJ8"/>
<name>A0A9D1QZJ8_9BACT</name>
<dbReference type="Proteomes" id="UP000824264">
    <property type="component" value="Unassembled WGS sequence"/>
</dbReference>
<reference evidence="1" key="2">
    <citation type="submission" date="2021-04" db="EMBL/GenBank/DDBJ databases">
        <authorList>
            <person name="Gilroy R."/>
        </authorList>
    </citation>
    <scope>NUCLEOTIDE SEQUENCE</scope>
    <source>
        <strain evidence="1">ChiSxjej5B17-1746</strain>
    </source>
</reference>
<dbReference type="EMBL" id="DXGI01000246">
    <property type="protein sequence ID" value="HIW78798.1"/>
    <property type="molecule type" value="Genomic_DNA"/>
</dbReference>
<organism evidence="1 2">
    <name type="scientific">Candidatus Bilophila faecipullorum</name>
    <dbReference type="NCBI Taxonomy" id="2838482"/>
    <lineage>
        <taxon>Bacteria</taxon>
        <taxon>Pseudomonadati</taxon>
        <taxon>Thermodesulfobacteriota</taxon>
        <taxon>Desulfovibrionia</taxon>
        <taxon>Desulfovibrionales</taxon>
        <taxon>Desulfovibrionaceae</taxon>
        <taxon>Bilophila</taxon>
    </lineage>
</organism>
<sequence length="72" mass="7962">MKTAPFDVMVKTSDEAEKFLSGEYGRAQAFKVAKTITTDVDAIKAIAMLFIMLHDEGRKKTAASHALFVRRG</sequence>
<evidence type="ECO:0000313" key="2">
    <source>
        <dbReference type="Proteomes" id="UP000824264"/>
    </source>
</evidence>
<accession>A0A9D1QZJ8</accession>
<evidence type="ECO:0000313" key="1">
    <source>
        <dbReference type="EMBL" id="HIW78798.1"/>
    </source>
</evidence>
<proteinExistence type="predicted"/>
<gene>
    <name evidence="1" type="ORF">H9874_06605</name>
</gene>
<comment type="caution">
    <text evidence="1">The sequence shown here is derived from an EMBL/GenBank/DDBJ whole genome shotgun (WGS) entry which is preliminary data.</text>
</comment>
<protein>
    <submittedName>
        <fullName evidence="1">Uncharacterized protein</fullName>
    </submittedName>
</protein>